<dbReference type="OrthoDB" id="4062651at2759"/>
<evidence type="ECO:0000256" key="1">
    <source>
        <dbReference type="PIRSR" id="PIRSR000615-1"/>
    </source>
</evidence>
<dbReference type="InterPro" id="IPR000719">
    <property type="entry name" value="Prot_kinase_dom"/>
</dbReference>
<keyword evidence="2" id="KW-0460">Magnesium</keyword>
<dbReference type="HOGENOM" id="CLU_000288_7_18_1"/>
<organism evidence="5 6">
    <name type="scientific">Botryobasidium botryosum (strain FD-172 SS1)</name>
    <dbReference type="NCBI Taxonomy" id="930990"/>
    <lineage>
        <taxon>Eukaryota</taxon>
        <taxon>Fungi</taxon>
        <taxon>Dikarya</taxon>
        <taxon>Basidiomycota</taxon>
        <taxon>Agaricomycotina</taxon>
        <taxon>Agaricomycetes</taxon>
        <taxon>Cantharellales</taxon>
        <taxon>Botryobasidiaceae</taxon>
        <taxon>Botryobasidium</taxon>
    </lineage>
</organism>
<evidence type="ECO:0000256" key="3">
    <source>
        <dbReference type="SAM" id="MobiDB-lite"/>
    </source>
</evidence>
<dbReference type="GO" id="GO:0005524">
    <property type="term" value="F:ATP binding"/>
    <property type="evidence" value="ECO:0007669"/>
    <property type="project" value="InterPro"/>
</dbReference>
<evidence type="ECO:0000259" key="4">
    <source>
        <dbReference type="PROSITE" id="PS50011"/>
    </source>
</evidence>
<dbReference type="Gene3D" id="1.10.510.10">
    <property type="entry name" value="Transferase(Phosphotransferase) domain 1"/>
    <property type="match status" value="1"/>
</dbReference>
<dbReference type="InParanoid" id="A0A067MFU6"/>
<keyword evidence="2" id="KW-0479">Metal-binding</keyword>
<dbReference type="InterPro" id="IPR011009">
    <property type="entry name" value="Kinase-like_dom_sf"/>
</dbReference>
<keyword evidence="6" id="KW-1185">Reference proteome</keyword>
<protein>
    <recommendedName>
        <fullName evidence="4">Protein kinase domain-containing protein</fullName>
    </recommendedName>
</protein>
<name>A0A067MFU6_BOTB1</name>
<dbReference type="PIRSF" id="PIRSF000615">
    <property type="entry name" value="TyrPK_CSF1-R"/>
    <property type="match status" value="1"/>
</dbReference>
<reference evidence="6" key="1">
    <citation type="journal article" date="2014" name="Proc. Natl. Acad. Sci. U.S.A.">
        <title>Extensive sampling of basidiomycete genomes demonstrates inadequacy of the white-rot/brown-rot paradigm for wood decay fungi.</title>
        <authorList>
            <person name="Riley R."/>
            <person name="Salamov A.A."/>
            <person name="Brown D.W."/>
            <person name="Nagy L.G."/>
            <person name="Floudas D."/>
            <person name="Held B.W."/>
            <person name="Levasseur A."/>
            <person name="Lombard V."/>
            <person name="Morin E."/>
            <person name="Otillar R."/>
            <person name="Lindquist E.A."/>
            <person name="Sun H."/>
            <person name="LaButti K.M."/>
            <person name="Schmutz J."/>
            <person name="Jabbour D."/>
            <person name="Luo H."/>
            <person name="Baker S.E."/>
            <person name="Pisabarro A.G."/>
            <person name="Walton J.D."/>
            <person name="Blanchette R.A."/>
            <person name="Henrissat B."/>
            <person name="Martin F."/>
            <person name="Cullen D."/>
            <person name="Hibbett D.S."/>
            <person name="Grigoriev I.V."/>
        </authorList>
    </citation>
    <scope>NUCLEOTIDE SEQUENCE [LARGE SCALE GENOMIC DNA]</scope>
    <source>
        <strain evidence="6">FD-172 SS1</strain>
    </source>
</reference>
<dbReference type="InterPro" id="IPR001245">
    <property type="entry name" value="Ser-Thr/Tyr_kinase_cat_dom"/>
</dbReference>
<feature type="active site" description="Proton acceptor" evidence="1">
    <location>
        <position position="117"/>
    </location>
</feature>
<dbReference type="InterPro" id="IPR051681">
    <property type="entry name" value="Ser/Thr_Kinases-Pseudokinases"/>
</dbReference>
<gene>
    <name evidence="5" type="ORF">BOTBODRAFT_115314</name>
</gene>
<dbReference type="Proteomes" id="UP000027195">
    <property type="component" value="Unassembled WGS sequence"/>
</dbReference>
<evidence type="ECO:0000256" key="2">
    <source>
        <dbReference type="PIRSR" id="PIRSR000615-3"/>
    </source>
</evidence>
<evidence type="ECO:0000313" key="6">
    <source>
        <dbReference type="Proteomes" id="UP000027195"/>
    </source>
</evidence>
<feature type="domain" description="Protein kinase" evidence="4">
    <location>
        <begin position="1"/>
        <end position="265"/>
    </location>
</feature>
<dbReference type="PROSITE" id="PS50011">
    <property type="entry name" value="PROTEIN_KINASE_DOM"/>
    <property type="match status" value="1"/>
</dbReference>
<dbReference type="SUPFAM" id="SSF56112">
    <property type="entry name" value="Protein kinase-like (PK-like)"/>
    <property type="match status" value="1"/>
</dbReference>
<dbReference type="EMBL" id="KL198064">
    <property type="protein sequence ID" value="KDQ10757.1"/>
    <property type="molecule type" value="Genomic_DNA"/>
</dbReference>
<feature type="binding site" evidence="2">
    <location>
        <position position="135"/>
    </location>
    <ligand>
        <name>Mg(2+)</name>
        <dbReference type="ChEBI" id="CHEBI:18420"/>
    </ligand>
</feature>
<feature type="region of interest" description="Disordered" evidence="3">
    <location>
        <begin position="265"/>
        <end position="288"/>
    </location>
</feature>
<dbReference type="STRING" id="930990.A0A067MFU6"/>
<proteinExistence type="predicted"/>
<feature type="binding site" evidence="2">
    <location>
        <position position="122"/>
    </location>
    <ligand>
        <name>Mg(2+)</name>
        <dbReference type="ChEBI" id="CHEBI:18420"/>
    </ligand>
</feature>
<dbReference type="PANTHER" id="PTHR44329:SF214">
    <property type="entry name" value="PROTEIN KINASE DOMAIN-CONTAINING PROTEIN"/>
    <property type="match status" value="1"/>
</dbReference>
<evidence type="ECO:0000313" key="5">
    <source>
        <dbReference type="EMBL" id="KDQ10757.1"/>
    </source>
</evidence>
<dbReference type="Pfam" id="PF07714">
    <property type="entry name" value="PK_Tyr_Ser-Thr"/>
    <property type="match status" value="1"/>
</dbReference>
<accession>A0A067MFU6</accession>
<sequence>MKTPRGRFAEEVENRACPTSFPTSSALADKTFLSFCIKRLVREAKVWSHLSHPNILPFIGSCTLNSMSFLVSPWMENGHALEFVQKHPETNCLQLLTQVARGLEYLHTFEPPVIHGDLRGPNILISELGNACIADFGLSELNIEDYDPKYSTLWLTAGHPRWQAPETIQAATDEDARRNVATDVFAFGRVMLEIFTKNIPFSYIRDVAVVLLVVKGEFPERPRDDGTEDRGLSDDMWELMLSCWNIKPSQRPDAKSIVARLNAALETRSGRDSPPRPKKRLRLSDHCE</sequence>
<dbReference type="PANTHER" id="PTHR44329">
    <property type="entry name" value="SERINE/THREONINE-PROTEIN KINASE TNNI3K-RELATED"/>
    <property type="match status" value="1"/>
</dbReference>
<dbReference type="GO" id="GO:0004674">
    <property type="term" value="F:protein serine/threonine kinase activity"/>
    <property type="evidence" value="ECO:0007669"/>
    <property type="project" value="TreeGrafter"/>
</dbReference>
<dbReference type="AlphaFoldDB" id="A0A067MFU6"/>
<dbReference type="GO" id="GO:0046872">
    <property type="term" value="F:metal ion binding"/>
    <property type="evidence" value="ECO:0007669"/>
    <property type="project" value="UniProtKB-KW"/>
</dbReference>